<accession>A0A140L0W3</accession>
<evidence type="ECO:0000313" key="5">
    <source>
        <dbReference type="Proteomes" id="UP000070456"/>
    </source>
</evidence>
<dbReference type="AlphaFoldDB" id="A0A140L0W3"/>
<dbReference type="OrthoDB" id="9813771at2"/>
<dbReference type="PANTHER" id="PTHR16301">
    <property type="entry name" value="IMPACT-RELATED"/>
    <property type="match status" value="1"/>
</dbReference>
<dbReference type="InterPro" id="IPR023582">
    <property type="entry name" value="Impact"/>
</dbReference>
<dbReference type="InterPro" id="IPR020569">
    <property type="entry name" value="UPF0029_Impact_CS"/>
</dbReference>
<dbReference type="GO" id="GO:0006446">
    <property type="term" value="P:regulation of translational initiation"/>
    <property type="evidence" value="ECO:0007669"/>
    <property type="project" value="TreeGrafter"/>
</dbReference>
<dbReference type="GO" id="GO:0005737">
    <property type="term" value="C:cytoplasm"/>
    <property type="evidence" value="ECO:0007669"/>
    <property type="project" value="TreeGrafter"/>
</dbReference>
<dbReference type="Proteomes" id="UP000070456">
    <property type="component" value="Unassembled WGS sequence"/>
</dbReference>
<dbReference type="InterPro" id="IPR001498">
    <property type="entry name" value="Impact_N"/>
</dbReference>
<protein>
    <submittedName>
        <fullName evidence="4">IMPACT family member YigZ</fullName>
    </submittedName>
</protein>
<dbReference type="SUPFAM" id="SSF54980">
    <property type="entry name" value="EF-G C-terminal domain-like"/>
    <property type="match status" value="1"/>
</dbReference>
<evidence type="ECO:0000259" key="2">
    <source>
        <dbReference type="Pfam" id="PF01205"/>
    </source>
</evidence>
<gene>
    <name evidence="4" type="primary">yigZ</name>
    <name evidence="4" type="ORF">AN619_25060</name>
</gene>
<comment type="caution">
    <text evidence="4">The sequence shown here is derived from an EMBL/GenBank/DDBJ whole genome shotgun (WGS) entry which is preliminary data.</text>
</comment>
<feature type="domain" description="UPF0029" evidence="3">
    <location>
        <begin position="140"/>
        <end position="195"/>
    </location>
</feature>
<dbReference type="Pfam" id="PF01205">
    <property type="entry name" value="Impact_N"/>
    <property type="match status" value="1"/>
</dbReference>
<evidence type="ECO:0000259" key="3">
    <source>
        <dbReference type="Pfam" id="PF09186"/>
    </source>
</evidence>
<dbReference type="SUPFAM" id="SSF54211">
    <property type="entry name" value="Ribosomal protein S5 domain 2-like"/>
    <property type="match status" value="1"/>
</dbReference>
<proteinExistence type="inferred from homology"/>
<dbReference type="EMBL" id="LOEE01000061">
    <property type="protein sequence ID" value="KXG74188.1"/>
    <property type="molecule type" value="Genomic_DNA"/>
</dbReference>
<dbReference type="Pfam" id="PF09186">
    <property type="entry name" value="DUF1949"/>
    <property type="match status" value="1"/>
</dbReference>
<dbReference type="InterPro" id="IPR035647">
    <property type="entry name" value="EFG_III/V"/>
</dbReference>
<keyword evidence="5" id="KW-1185">Reference proteome</keyword>
<name>A0A140L0W3_9FIRM</name>
<evidence type="ECO:0000313" key="4">
    <source>
        <dbReference type="EMBL" id="KXG74188.1"/>
    </source>
</evidence>
<dbReference type="InterPro" id="IPR015796">
    <property type="entry name" value="Impact_YigZ-like"/>
</dbReference>
<evidence type="ECO:0000256" key="1">
    <source>
        <dbReference type="ARBA" id="ARBA00007665"/>
    </source>
</evidence>
<dbReference type="PANTHER" id="PTHR16301:SF20">
    <property type="entry name" value="IMPACT FAMILY MEMBER YIGZ"/>
    <property type="match status" value="1"/>
</dbReference>
<dbReference type="Gene3D" id="3.30.230.30">
    <property type="entry name" value="Impact, N-terminal domain"/>
    <property type="match status" value="1"/>
</dbReference>
<dbReference type="NCBIfam" id="TIGR00257">
    <property type="entry name" value="IMPACT_YIGZ"/>
    <property type="match status" value="1"/>
</dbReference>
<dbReference type="InterPro" id="IPR036956">
    <property type="entry name" value="Impact_N_sf"/>
</dbReference>
<reference evidence="4 5" key="1">
    <citation type="submission" date="2015-12" db="EMBL/GenBank/DDBJ databases">
        <title>Draft genome sequence of the thermoanaerobe Thermotalea metallivorans, an isolate from the runoff channel of the Great Artesian Basin, Australia.</title>
        <authorList>
            <person name="Patel B.K."/>
        </authorList>
    </citation>
    <scope>NUCLEOTIDE SEQUENCE [LARGE SCALE GENOMIC DNA]</scope>
    <source>
        <strain evidence="4 5">B2-1</strain>
    </source>
</reference>
<dbReference type="RefSeq" id="WP_068557446.1">
    <property type="nucleotide sequence ID" value="NZ_LOEE01000061.1"/>
</dbReference>
<dbReference type="PROSITE" id="PS00910">
    <property type="entry name" value="UPF0029"/>
    <property type="match status" value="1"/>
</dbReference>
<dbReference type="InterPro" id="IPR020568">
    <property type="entry name" value="Ribosomal_Su5_D2-typ_SF"/>
</dbReference>
<dbReference type="STRING" id="520762.AN619_25060"/>
<sequence>MLKRYKTVFGYGEAEHVIEKSRFIGYVKPIGSEEEAIEFIEMIKTRHKNATHNVPVYIFGENSEIQRYSDDGEPAGTAGVPILDMLKKEDIKNTVIVVTRYFGGIKLGTGGLVRAYTSTAKLALNEAKVIEKVLYHTIKIRIDYSWLGKVQNEILNRGYVIKDTVFDDAVNLYVYVKMDERDEMIKQVLNLTSARAEIGVVDTLYLNEYDGVLMGESFF</sequence>
<dbReference type="PATRIC" id="fig|520762.4.peg.2785"/>
<dbReference type="InterPro" id="IPR015269">
    <property type="entry name" value="UPF0029_Impact_C"/>
</dbReference>
<organism evidence="4 5">
    <name type="scientific">Thermotalea metallivorans</name>
    <dbReference type="NCBI Taxonomy" id="520762"/>
    <lineage>
        <taxon>Bacteria</taxon>
        <taxon>Bacillati</taxon>
        <taxon>Bacillota</taxon>
        <taxon>Clostridia</taxon>
        <taxon>Peptostreptococcales</taxon>
        <taxon>Thermotaleaceae</taxon>
        <taxon>Thermotalea</taxon>
    </lineage>
</organism>
<feature type="domain" description="Impact N-terminal" evidence="2">
    <location>
        <begin position="20"/>
        <end position="124"/>
    </location>
</feature>
<comment type="similarity">
    <text evidence="1">Belongs to the IMPACT family.</text>
</comment>